<dbReference type="AlphaFoldDB" id="A0A0L0EYG7"/>
<accession>A0A0L0EYG7</accession>
<dbReference type="EMBL" id="KQ254795">
    <property type="protein sequence ID" value="KNC69480.1"/>
    <property type="molecule type" value="Genomic_DNA"/>
</dbReference>
<proteinExistence type="predicted"/>
<dbReference type="RefSeq" id="XP_014143382.1">
    <property type="nucleotide sequence ID" value="XM_014287907.1"/>
</dbReference>
<dbReference type="Proteomes" id="UP000054560">
    <property type="component" value="Unassembled WGS sequence"/>
</dbReference>
<sequence length="60" mass="6506">MSYEDVFRILPCNGTFEACTALAHQDEGIGNYMVTEYSDESMELSIAITDVAVPAISSAK</sequence>
<dbReference type="GeneID" id="25918512"/>
<protein>
    <submittedName>
        <fullName evidence="1">Uncharacterized protein</fullName>
    </submittedName>
</protein>
<keyword evidence="2" id="KW-1185">Reference proteome</keyword>
<evidence type="ECO:0000313" key="2">
    <source>
        <dbReference type="Proteomes" id="UP000054560"/>
    </source>
</evidence>
<name>A0A0L0EYG7_9EUKA</name>
<evidence type="ECO:0000313" key="1">
    <source>
        <dbReference type="EMBL" id="KNC69480.1"/>
    </source>
</evidence>
<organism evidence="1 2">
    <name type="scientific">Sphaeroforma arctica JP610</name>
    <dbReference type="NCBI Taxonomy" id="667725"/>
    <lineage>
        <taxon>Eukaryota</taxon>
        <taxon>Ichthyosporea</taxon>
        <taxon>Ichthyophonida</taxon>
        <taxon>Sphaeroforma</taxon>
    </lineage>
</organism>
<feature type="non-terminal residue" evidence="1">
    <location>
        <position position="60"/>
    </location>
</feature>
<gene>
    <name evidence="1" type="ORF">SARC_18008</name>
</gene>
<reference evidence="1 2" key="1">
    <citation type="submission" date="2011-02" db="EMBL/GenBank/DDBJ databases">
        <title>The Genome Sequence of Sphaeroforma arctica JP610.</title>
        <authorList>
            <consortium name="The Broad Institute Genome Sequencing Platform"/>
            <person name="Russ C."/>
            <person name="Cuomo C."/>
            <person name="Young S.K."/>
            <person name="Zeng Q."/>
            <person name="Gargeya S."/>
            <person name="Alvarado L."/>
            <person name="Berlin A."/>
            <person name="Chapman S.B."/>
            <person name="Chen Z."/>
            <person name="Freedman E."/>
            <person name="Gellesch M."/>
            <person name="Goldberg J."/>
            <person name="Griggs A."/>
            <person name="Gujja S."/>
            <person name="Heilman E."/>
            <person name="Heiman D."/>
            <person name="Howarth C."/>
            <person name="Mehta T."/>
            <person name="Neiman D."/>
            <person name="Pearson M."/>
            <person name="Roberts A."/>
            <person name="Saif S."/>
            <person name="Shea T."/>
            <person name="Shenoy N."/>
            <person name="Sisk P."/>
            <person name="Stolte C."/>
            <person name="Sykes S."/>
            <person name="White J."/>
            <person name="Yandava C."/>
            <person name="Burger G."/>
            <person name="Gray M.W."/>
            <person name="Holland P.W.H."/>
            <person name="King N."/>
            <person name="Lang F.B.F."/>
            <person name="Roger A.J."/>
            <person name="Ruiz-Trillo I."/>
            <person name="Haas B."/>
            <person name="Nusbaum C."/>
            <person name="Birren B."/>
        </authorList>
    </citation>
    <scope>NUCLEOTIDE SEQUENCE [LARGE SCALE GENOMIC DNA]</scope>
    <source>
        <strain evidence="1 2">JP610</strain>
    </source>
</reference>